<name>A0A0A9GL89_ARUDO</name>
<proteinExistence type="predicted"/>
<protein>
    <submittedName>
        <fullName evidence="2">Uncharacterized protein</fullName>
    </submittedName>
</protein>
<feature type="compositionally biased region" description="Gly residues" evidence="1">
    <location>
        <begin position="28"/>
        <end position="39"/>
    </location>
</feature>
<reference evidence="2" key="1">
    <citation type="submission" date="2014-09" db="EMBL/GenBank/DDBJ databases">
        <authorList>
            <person name="Magalhaes I.L.F."/>
            <person name="Oliveira U."/>
            <person name="Santos F.R."/>
            <person name="Vidigal T.H.D.A."/>
            <person name="Brescovit A.D."/>
            <person name="Santos A.J."/>
        </authorList>
    </citation>
    <scope>NUCLEOTIDE SEQUENCE</scope>
    <source>
        <tissue evidence="2">Shoot tissue taken approximately 20 cm above the soil surface</tissue>
    </source>
</reference>
<accession>A0A0A9GL89</accession>
<dbReference type="EMBL" id="GBRH01174575">
    <property type="protein sequence ID" value="JAE23321.1"/>
    <property type="molecule type" value="Transcribed_RNA"/>
</dbReference>
<sequence length="39" mass="4225">MVREMVDHFHGTSHRRRTGHSSNLFSLSGGGEGGPFSVP</sequence>
<feature type="compositionally biased region" description="Basic and acidic residues" evidence="1">
    <location>
        <begin position="1"/>
        <end position="10"/>
    </location>
</feature>
<feature type="region of interest" description="Disordered" evidence="1">
    <location>
        <begin position="1"/>
        <end position="39"/>
    </location>
</feature>
<dbReference type="AlphaFoldDB" id="A0A0A9GL89"/>
<evidence type="ECO:0000256" key="1">
    <source>
        <dbReference type="SAM" id="MobiDB-lite"/>
    </source>
</evidence>
<evidence type="ECO:0000313" key="2">
    <source>
        <dbReference type="EMBL" id="JAE23321.1"/>
    </source>
</evidence>
<reference evidence="2" key="2">
    <citation type="journal article" date="2015" name="Data Brief">
        <title>Shoot transcriptome of the giant reed, Arundo donax.</title>
        <authorList>
            <person name="Barrero R.A."/>
            <person name="Guerrero F.D."/>
            <person name="Moolhuijzen P."/>
            <person name="Goolsby J.A."/>
            <person name="Tidwell J."/>
            <person name="Bellgard S.E."/>
            <person name="Bellgard M.I."/>
        </authorList>
    </citation>
    <scope>NUCLEOTIDE SEQUENCE</scope>
    <source>
        <tissue evidence="2">Shoot tissue taken approximately 20 cm above the soil surface</tissue>
    </source>
</reference>
<organism evidence="2">
    <name type="scientific">Arundo donax</name>
    <name type="common">Giant reed</name>
    <name type="synonym">Donax arundinaceus</name>
    <dbReference type="NCBI Taxonomy" id="35708"/>
    <lineage>
        <taxon>Eukaryota</taxon>
        <taxon>Viridiplantae</taxon>
        <taxon>Streptophyta</taxon>
        <taxon>Embryophyta</taxon>
        <taxon>Tracheophyta</taxon>
        <taxon>Spermatophyta</taxon>
        <taxon>Magnoliopsida</taxon>
        <taxon>Liliopsida</taxon>
        <taxon>Poales</taxon>
        <taxon>Poaceae</taxon>
        <taxon>PACMAD clade</taxon>
        <taxon>Arundinoideae</taxon>
        <taxon>Arundineae</taxon>
        <taxon>Arundo</taxon>
    </lineage>
</organism>